<accession>A0A7V8FE47</accession>
<evidence type="ECO:0008006" key="4">
    <source>
        <dbReference type="Google" id="ProtNLM"/>
    </source>
</evidence>
<name>A0A7V8FE47_STEMA</name>
<evidence type="ECO:0000313" key="2">
    <source>
        <dbReference type="EMBL" id="KAF1013582.1"/>
    </source>
</evidence>
<evidence type="ECO:0000313" key="3">
    <source>
        <dbReference type="Proteomes" id="UP000487117"/>
    </source>
</evidence>
<keyword evidence="1" id="KW-0812">Transmembrane</keyword>
<feature type="transmembrane region" description="Helical" evidence="1">
    <location>
        <begin position="48"/>
        <end position="68"/>
    </location>
</feature>
<gene>
    <name evidence="2" type="ORF">GAK31_03732</name>
</gene>
<sequence length="73" mass="7680">MFGPVLRTSPAPRRAAVVPVPAPAFAGPCHRAFTARRPGGDAHMPARLSLVCGVLVLVAAAYLLYVVLRPDAF</sequence>
<organism evidence="2 3">
    <name type="scientific">Stenotrophomonas maltophilia</name>
    <name type="common">Pseudomonas maltophilia</name>
    <name type="synonym">Xanthomonas maltophilia</name>
    <dbReference type="NCBI Taxonomy" id="40324"/>
    <lineage>
        <taxon>Bacteria</taxon>
        <taxon>Pseudomonadati</taxon>
        <taxon>Pseudomonadota</taxon>
        <taxon>Gammaproteobacteria</taxon>
        <taxon>Lysobacterales</taxon>
        <taxon>Lysobacteraceae</taxon>
        <taxon>Stenotrophomonas</taxon>
        <taxon>Stenotrophomonas maltophilia group</taxon>
    </lineage>
</organism>
<dbReference type="Proteomes" id="UP000487117">
    <property type="component" value="Unassembled WGS sequence"/>
</dbReference>
<dbReference type="EMBL" id="WNDS01000005">
    <property type="protein sequence ID" value="KAF1013582.1"/>
    <property type="molecule type" value="Genomic_DNA"/>
</dbReference>
<proteinExistence type="predicted"/>
<reference evidence="3" key="1">
    <citation type="journal article" date="2020" name="MBio">
        <title>Horizontal gene transfer to a defensive symbiont with a reduced genome amongst a multipartite beetle microbiome.</title>
        <authorList>
            <person name="Waterworth S.C."/>
            <person name="Florez L.V."/>
            <person name="Rees E.R."/>
            <person name="Hertweck C."/>
            <person name="Kaltenpoth M."/>
            <person name="Kwan J.C."/>
        </authorList>
    </citation>
    <scope>NUCLEOTIDE SEQUENCE [LARGE SCALE GENOMIC DNA]</scope>
</reference>
<protein>
    <recommendedName>
        <fullName evidence="4">Potassium-transporting ATPase subunit F</fullName>
    </recommendedName>
</protein>
<comment type="caution">
    <text evidence="2">The sequence shown here is derived from an EMBL/GenBank/DDBJ whole genome shotgun (WGS) entry which is preliminary data.</text>
</comment>
<evidence type="ECO:0000256" key="1">
    <source>
        <dbReference type="SAM" id="Phobius"/>
    </source>
</evidence>
<keyword evidence="1" id="KW-0472">Membrane</keyword>
<dbReference type="AlphaFoldDB" id="A0A7V8FE47"/>
<keyword evidence="1" id="KW-1133">Transmembrane helix</keyword>